<gene>
    <name evidence="2" type="ORF">POPTR_016G101500</name>
</gene>
<evidence type="ECO:0000259" key="1">
    <source>
        <dbReference type="Pfam" id="PF00891"/>
    </source>
</evidence>
<accession>A0A2K1XDM2</accession>
<evidence type="ECO:0000313" key="2">
    <source>
        <dbReference type="EMBL" id="PNS98878.1"/>
    </source>
</evidence>
<dbReference type="Gene3D" id="3.40.50.150">
    <property type="entry name" value="Vaccinia Virus protein VP39"/>
    <property type="match status" value="1"/>
</dbReference>
<dbReference type="InterPro" id="IPR001077">
    <property type="entry name" value="COMT_C"/>
</dbReference>
<feature type="domain" description="O-methyltransferase C-terminal" evidence="1">
    <location>
        <begin position="61"/>
        <end position="97"/>
    </location>
</feature>
<dbReference type="GO" id="GO:0008171">
    <property type="term" value="F:O-methyltransferase activity"/>
    <property type="evidence" value="ECO:0007669"/>
    <property type="project" value="InterPro"/>
</dbReference>
<dbReference type="Pfam" id="PF00891">
    <property type="entry name" value="Methyltransf_2"/>
    <property type="match status" value="1"/>
</dbReference>
<protein>
    <recommendedName>
        <fullName evidence="1">O-methyltransferase C-terminal domain-containing protein</fullName>
    </recommendedName>
</protein>
<sequence length="98" mass="11194">MDYKLDNVVNKIYQQIKYFPLRTTASQLPTQNNDAPFMIDLSAREISTPYLWREFWMHGGFEGVKTLVDVGSDDGSVLNMIISNYPAVKGIDYDLAQL</sequence>
<evidence type="ECO:0000313" key="3">
    <source>
        <dbReference type="Proteomes" id="UP000006729"/>
    </source>
</evidence>
<dbReference type="Proteomes" id="UP000006729">
    <property type="component" value="Chromosome 16"/>
</dbReference>
<proteinExistence type="predicted"/>
<dbReference type="EMBL" id="CM009305">
    <property type="protein sequence ID" value="PNS98878.1"/>
    <property type="molecule type" value="Genomic_DNA"/>
</dbReference>
<reference evidence="2 3" key="1">
    <citation type="journal article" date="2006" name="Science">
        <title>The genome of black cottonwood, Populus trichocarpa (Torr. &amp; Gray).</title>
        <authorList>
            <person name="Tuskan G.A."/>
            <person name="Difazio S."/>
            <person name="Jansson S."/>
            <person name="Bohlmann J."/>
            <person name="Grigoriev I."/>
            <person name="Hellsten U."/>
            <person name="Putnam N."/>
            <person name="Ralph S."/>
            <person name="Rombauts S."/>
            <person name="Salamov A."/>
            <person name="Schein J."/>
            <person name="Sterck L."/>
            <person name="Aerts A."/>
            <person name="Bhalerao R.R."/>
            <person name="Bhalerao R.P."/>
            <person name="Blaudez D."/>
            <person name="Boerjan W."/>
            <person name="Brun A."/>
            <person name="Brunner A."/>
            <person name="Busov V."/>
            <person name="Campbell M."/>
            <person name="Carlson J."/>
            <person name="Chalot M."/>
            <person name="Chapman J."/>
            <person name="Chen G.L."/>
            <person name="Cooper D."/>
            <person name="Coutinho P.M."/>
            <person name="Couturier J."/>
            <person name="Covert S."/>
            <person name="Cronk Q."/>
            <person name="Cunningham R."/>
            <person name="Davis J."/>
            <person name="Degroeve S."/>
            <person name="Dejardin A."/>
            <person name="Depamphilis C."/>
            <person name="Detter J."/>
            <person name="Dirks B."/>
            <person name="Dubchak I."/>
            <person name="Duplessis S."/>
            <person name="Ehlting J."/>
            <person name="Ellis B."/>
            <person name="Gendler K."/>
            <person name="Goodstein D."/>
            <person name="Gribskov M."/>
            <person name="Grimwood J."/>
            <person name="Groover A."/>
            <person name="Gunter L."/>
            <person name="Hamberger B."/>
            <person name="Heinze B."/>
            <person name="Helariutta Y."/>
            <person name="Henrissat B."/>
            <person name="Holligan D."/>
            <person name="Holt R."/>
            <person name="Huang W."/>
            <person name="Islam-Faridi N."/>
            <person name="Jones S."/>
            <person name="Jones-Rhoades M."/>
            <person name="Jorgensen R."/>
            <person name="Joshi C."/>
            <person name="Kangasjarvi J."/>
            <person name="Karlsson J."/>
            <person name="Kelleher C."/>
            <person name="Kirkpatrick R."/>
            <person name="Kirst M."/>
            <person name="Kohler A."/>
            <person name="Kalluri U."/>
            <person name="Larimer F."/>
            <person name="Leebens-Mack J."/>
            <person name="Leple J.C."/>
            <person name="Locascio P."/>
            <person name="Lou Y."/>
            <person name="Lucas S."/>
            <person name="Martin F."/>
            <person name="Montanini B."/>
            <person name="Napoli C."/>
            <person name="Nelson D.R."/>
            <person name="Nelson C."/>
            <person name="Nieminen K."/>
            <person name="Nilsson O."/>
            <person name="Pereda V."/>
            <person name="Peter G."/>
            <person name="Philippe R."/>
            <person name="Pilate G."/>
            <person name="Poliakov A."/>
            <person name="Razumovskaya J."/>
            <person name="Richardson P."/>
            <person name="Rinaldi C."/>
            <person name="Ritland K."/>
            <person name="Rouze P."/>
            <person name="Ryaboy D."/>
            <person name="Schmutz J."/>
            <person name="Schrader J."/>
            <person name="Segerman B."/>
            <person name="Shin H."/>
            <person name="Siddiqui A."/>
            <person name="Sterky F."/>
            <person name="Terry A."/>
            <person name="Tsai C.J."/>
            <person name="Uberbacher E."/>
            <person name="Unneberg P."/>
            <person name="Vahala J."/>
            <person name="Wall K."/>
            <person name="Wessler S."/>
            <person name="Yang G."/>
            <person name="Yin T."/>
            <person name="Douglas C."/>
            <person name="Marra M."/>
            <person name="Sandberg G."/>
            <person name="Van de Peer Y."/>
            <person name="Rokhsar D."/>
        </authorList>
    </citation>
    <scope>NUCLEOTIDE SEQUENCE [LARGE SCALE GENOMIC DNA]</scope>
    <source>
        <strain evidence="3">cv. Nisqually</strain>
    </source>
</reference>
<dbReference type="InterPro" id="IPR029063">
    <property type="entry name" value="SAM-dependent_MTases_sf"/>
</dbReference>
<organism evidence="2 3">
    <name type="scientific">Populus trichocarpa</name>
    <name type="common">Western balsam poplar</name>
    <name type="synonym">Populus balsamifera subsp. trichocarpa</name>
    <dbReference type="NCBI Taxonomy" id="3694"/>
    <lineage>
        <taxon>Eukaryota</taxon>
        <taxon>Viridiplantae</taxon>
        <taxon>Streptophyta</taxon>
        <taxon>Embryophyta</taxon>
        <taxon>Tracheophyta</taxon>
        <taxon>Spermatophyta</taxon>
        <taxon>Magnoliopsida</taxon>
        <taxon>eudicotyledons</taxon>
        <taxon>Gunneridae</taxon>
        <taxon>Pentapetalae</taxon>
        <taxon>rosids</taxon>
        <taxon>fabids</taxon>
        <taxon>Malpighiales</taxon>
        <taxon>Salicaceae</taxon>
        <taxon>Saliceae</taxon>
        <taxon>Populus</taxon>
    </lineage>
</organism>
<dbReference type="AlphaFoldDB" id="A0A2K1XDM2"/>
<keyword evidence="3" id="KW-1185">Reference proteome</keyword>
<dbReference type="InParanoid" id="A0A2K1XDM2"/>
<name>A0A2K1XDM2_POPTR</name>